<keyword evidence="3" id="KW-1185">Reference proteome</keyword>
<sequence>MRNLAIRALPGLGALLAVTAFATPAEAAPPANAQQARDACVEYLLQTIRAMPEGTYLEAHSDSQSAPGHVSPTGTGSAFFPHPEYYSLSYRLPSDAPYTTLADTESAWQDLGWPPARKPPYPNGAIATQAHPADGYTLDTIVGVGPAGSAVTMSCFTTQTFPGGGPSPAPAPASLVQ</sequence>
<evidence type="ECO:0000256" key="1">
    <source>
        <dbReference type="SAM" id="SignalP"/>
    </source>
</evidence>
<keyword evidence="1" id="KW-0732">Signal</keyword>
<proteinExistence type="predicted"/>
<feature type="signal peptide" evidence="1">
    <location>
        <begin position="1"/>
        <end position="27"/>
    </location>
</feature>
<organism evidence="2 3">
    <name type="scientific">Nocardia ninae NBRC 108245</name>
    <dbReference type="NCBI Taxonomy" id="1210091"/>
    <lineage>
        <taxon>Bacteria</taxon>
        <taxon>Bacillati</taxon>
        <taxon>Actinomycetota</taxon>
        <taxon>Actinomycetes</taxon>
        <taxon>Mycobacteriales</taxon>
        <taxon>Nocardiaceae</taxon>
        <taxon>Nocardia</taxon>
    </lineage>
</organism>
<evidence type="ECO:0000313" key="3">
    <source>
        <dbReference type="Proteomes" id="UP000321424"/>
    </source>
</evidence>
<feature type="chain" id="PRO_5021948077" evidence="1">
    <location>
        <begin position="28"/>
        <end position="177"/>
    </location>
</feature>
<dbReference type="RefSeq" id="WP_147132718.1">
    <property type="nucleotide sequence ID" value="NZ_BJXA01000023.1"/>
</dbReference>
<evidence type="ECO:0000313" key="2">
    <source>
        <dbReference type="EMBL" id="GEM39272.1"/>
    </source>
</evidence>
<reference evidence="2 3" key="1">
    <citation type="submission" date="2019-07" db="EMBL/GenBank/DDBJ databases">
        <title>Whole genome shotgun sequence of Nocardia ninae NBRC 108245.</title>
        <authorList>
            <person name="Hosoyama A."/>
            <person name="Uohara A."/>
            <person name="Ohji S."/>
            <person name="Ichikawa N."/>
        </authorList>
    </citation>
    <scope>NUCLEOTIDE SEQUENCE [LARGE SCALE GENOMIC DNA]</scope>
    <source>
        <strain evidence="2 3">NBRC 108245</strain>
    </source>
</reference>
<protein>
    <submittedName>
        <fullName evidence="2">Uncharacterized protein</fullName>
    </submittedName>
</protein>
<dbReference type="Proteomes" id="UP000321424">
    <property type="component" value="Unassembled WGS sequence"/>
</dbReference>
<dbReference type="AlphaFoldDB" id="A0A511MF44"/>
<gene>
    <name evidence="2" type="ORF">NN4_37910</name>
</gene>
<dbReference type="OrthoDB" id="9977699at2"/>
<comment type="caution">
    <text evidence="2">The sequence shown here is derived from an EMBL/GenBank/DDBJ whole genome shotgun (WGS) entry which is preliminary data.</text>
</comment>
<accession>A0A511MF44</accession>
<name>A0A511MF44_9NOCA</name>
<dbReference type="EMBL" id="BJXA01000023">
    <property type="protein sequence ID" value="GEM39272.1"/>
    <property type="molecule type" value="Genomic_DNA"/>
</dbReference>